<proteinExistence type="inferred from homology"/>
<feature type="domain" description="Ionotropic glutamate receptor C-terminal" evidence="11">
    <location>
        <begin position="162"/>
        <end position="455"/>
    </location>
</feature>
<keyword evidence="5 9" id="KW-1133">Transmembrane helix</keyword>
<comment type="caution">
    <text evidence="12">The sequence shown here is derived from an EMBL/GenBank/DDBJ whole genome shotgun (WGS) entry which is preliminary data.</text>
</comment>
<dbReference type="FunFam" id="1.10.287.70:FF:000211">
    <property type="entry name" value="Uncharacterized protein"/>
    <property type="match status" value="1"/>
</dbReference>
<comment type="subcellular location">
    <subcellularLocation>
        <location evidence="1">Cell membrane</location>
        <topology evidence="1">Multi-pass membrane protein</topology>
    </subcellularLocation>
</comment>
<dbReference type="InterPro" id="IPR052192">
    <property type="entry name" value="Insect_Ionotropic_Sensory_Rcpt"/>
</dbReference>
<dbReference type="Proteomes" id="UP000789390">
    <property type="component" value="Unassembled WGS sequence"/>
</dbReference>
<comment type="similarity">
    <text evidence="2">Belongs to the glutamate-gated ion channel (TC 1.A.10.1) family.</text>
</comment>
<keyword evidence="13" id="KW-1185">Reference proteome</keyword>
<keyword evidence="8" id="KW-0325">Glycoprotein</keyword>
<evidence type="ECO:0000256" key="8">
    <source>
        <dbReference type="ARBA" id="ARBA00023180"/>
    </source>
</evidence>
<dbReference type="Pfam" id="PF00060">
    <property type="entry name" value="Lig_chan"/>
    <property type="match status" value="1"/>
</dbReference>
<dbReference type="GO" id="GO:0050906">
    <property type="term" value="P:detection of stimulus involved in sensory perception"/>
    <property type="evidence" value="ECO:0007669"/>
    <property type="project" value="UniProtKB-ARBA"/>
</dbReference>
<evidence type="ECO:0000256" key="9">
    <source>
        <dbReference type="SAM" id="Phobius"/>
    </source>
</evidence>
<evidence type="ECO:0000259" key="11">
    <source>
        <dbReference type="Pfam" id="PF00060"/>
    </source>
</evidence>
<feature type="signal peptide" evidence="10">
    <location>
        <begin position="1"/>
        <end position="33"/>
    </location>
</feature>
<evidence type="ECO:0000256" key="3">
    <source>
        <dbReference type="ARBA" id="ARBA00022475"/>
    </source>
</evidence>
<keyword evidence="4 9" id="KW-0812">Transmembrane</keyword>
<dbReference type="FunFam" id="3.40.190.10:FF:000218">
    <property type="entry name" value="Uncharacterized protein"/>
    <property type="match status" value="1"/>
</dbReference>
<feature type="transmembrane region" description="Helical" evidence="9">
    <location>
        <begin position="247"/>
        <end position="266"/>
    </location>
</feature>
<keyword evidence="7" id="KW-0675">Receptor</keyword>
<name>A0A8J2WR49_9CRUS</name>
<evidence type="ECO:0000313" key="13">
    <source>
        <dbReference type="Proteomes" id="UP000789390"/>
    </source>
</evidence>
<keyword evidence="6 9" id="KW-0472">Membrane</keyword>
<dbReference type="PANTHER" id="PTHR42643">
    <property type="entry name" value="IONOTROPIC RECEPTOR 20A-RELATED"/>
    <property type="match status" value="1"/>
</dbReference>
<feature type="transmembrane region" description="Helical" evidence="9">
    <location>
        <begin position="444"/>
        <end position="467"/>
    </location>
</feature>
<dbReference type="Gene3D" id="3.40.190.10">
    <property type="entry name" value="Periplasmic binding protein-like II"/>
    <property type="match status" value="1"/>
</dbReference>
<accession>A0A8J2WR49</accession>
<dbReference type="AlphaFoldDB" id="A0A8J2WR49"/>
<dbReference type="SUPFAM" id="SSF53850">
    <property type="entry name" value="Periplasmic binding protein-like II"/>
    <property type="match status" value="1"/>
</dbReference>
<dbReference type="PANTHER" id="PTHR42643:SF24">
    <property type="entry name" value="IONOTROPIC RECEPTOR 60A"/>
    <property type="match status" value="1"/>
</dbReference>
<keyword evidence="3" id="KW-1003">Cell membrane</keyword>
<feature type="transmembrane region" description="Helical" evidence="9">
    <location>
        <begin position="163"/>
        <end position="185"/>
    </location>
</feature>
<evidence type="ECO:0000256" key="1">
    <source>
        <dbReference type="ARBA" id="ARBA00004651"/>
    </source>
</evidence>
<evidence type="ECO:0000256" key="10">
    <source>
        <dbReference type="SAM" id="SignalP"/>
    </source>
</evidence>
<feature type="chain" id="PRO_5035310125" description="Ionotropic glutamate receptor C-terminal domain-containing protein" evidence="10">
    <location>
        <begin position="34"/>
        <end position="475"/>
    </location>
</feature>
<evidence type="ECO:0000256" key="2">
    <source>
        <dbReference type="ARBA" id="ARBA00008685"/>
    </source>
</evidence>
<protein>
    <recommendedName>
        <fullName evidence="11">Ionotropic glutamate receptor C-terminal domain-containing protein</fullName>
    </recommendedName>
</protein>
<dbReference type="EMBL" id="CAKKLH010000283">
    <property type="protein sequence ID" value="CAH0108331.1"/>
    <property type="molecule type" value="Genomic_DNA"/>
</dbReference>
<organism evidence="12 13">
    <name type="scientific">Daphnia galeata</name>
    <dbReference type="NCBI Taxonomy" id="27404"/>
    <lineage>
        <taxon>Eukaryota</taxon>
        <taxon>Metazoa</taxon>
        <taxon>Ecdysozoa</taxon>
        <taxon>Arthropoda</taxon>
        <taxon>Crustacea</taxon>
        <taxon>Branchiopoda</taxon>
        <taxon>Diplostraca</taxon>
        <taxon>Cladocera</taxon>
        <taxon>Anomopoda</taxon>
        <taxon>Daphniidae</taxon>
        <taxon>Daphnia</taxon>
    </lineage>
</organism>
<dbReference type="GO" id="GO:0005886">
    <property type="term" value="C:plasma membrane"/>
    <property type="evidence" value="ECO:0007669"/>
    <property type="project" value="UniProtKB-SubCell"/>
</dbReference>
<dbReference type="Gene3D" id="1.10.287.70">
    <property type="match status" value="1"/>
</dbReference>
<evidence type="ECO:0000256" key="6">
    <source>
        <dbReference type="ARBA" id="ARBA00023136"/>
    </source>
</evidence>
<gene>
    <name evidence="12" type="ORF">DGAL_LOCUS11706</name>
</gene>
<evidence type="ECO:0000256" key="4">
    <source>
        <dbReference type="ARBA" id="ARBA00022692"/>
    </source>
</evidence>
<keyword evidence="10" id="KW-0732">Signal</keyword>
<dbReference type="InterPro" id="IPR001320">
    <property type="entry name" value="Iontro_rcpt_C"/>
</dbReference>
<evidence type="ECO:0000256" key="7">
    <source>
        <dbReference type="ARBA" id="ARBA00023170"/>
    </source>
</evidence>
<dbReference type="GO" id="GO:0015276">
    <property type="term" value="F:ligand-gated monoatomic ion channel activity"/>
    <property type="evidence" value="ECO:0007669"/>
    <property type="project" value="InterPro"/>
</dbReference>
<dbReference type="OrthoDB" id="6360105at2759"/>
<evidence type="ECO:0000256" key="5">
    <source>
        <dbReference type="ARBA" id="ARBA00022989"/>
    </source>
</evidence>
<evidence type="ECO:0000313" key="12">
    <source>
        <dbReference type="EMBL" id="CAH0108331.1"/>
    </source>
</evidence>
<reference evidence="12" key="1">
    <citation type="submission" date="2021-11" db="EMBL/GenBank/DDBJ databases">
        <authorList>
            <person name="Schell T."/>
        </authorList>
    </citation>
    <scope>NUCLEOTIDE SEQUENCE</scope>
    <source>
        <strain evidence="12">M5</strain>
    </source>
</reference>
<sequence length="475" mass="54044">MCKAAVTCKNKRLISITFLAILFSILGEFSTDADPEGRHFNYIAFHNPPYDTVIRGPNGTVTIFGASHNLVEWLSVKFKFTYNTSLVNQTLVEKYGTHEALFYQLVNDKNVDGIACSFYLTMDRVEKMDFTSFTWNEGFNLVVPRPEEESRLFAFIGPFQPSVWMMIFISLFVVVVLMTLFTWVYNSQRRNNVSDATVEIDQIDDHRRSNAISKILFDIFSTHMIYAINILTNQGGREAFNRASFRILIGVWVLCAMVLVNSYTGIVTSSLTTPKLKPSIDSLEELAASKQIAVLIRFDTSLGEQILKATSGVYKVLGDQARRNPDQIVGDPFKLSAKLETGRYAFPFVRTYSISFVGSQYKKDKKCRFKSSKPLSVSSGYYSWLYKKNSMYTKSHSRALMDLWESGLMRYWINTQPTIPKADQCFADNKRRISRLSPIQLSDLTSAFLILGIGVGLATLSFLLELIHSKLKRYK</sequence>